<gene>
    <name evidence="1" type="ORF">CGI_10021516</name>
</gene>
<dbReference type="HOGENOM" id="CLU_2544798_0_0_1"/>
<sequence>MSHRLLHRQHHHQLLQHGGVISHLEVRANWRFWSVCHPHLVFQIPLPVFHKLVPLKGGKLAQPTGEGVILKRQMMLVNVVGHR</sequence>
<dbReference type="InParanoid" id="K1S1W1"/>
<protein>
    <submittedName>
        <fullName evidence="1">Uncharacterized protein</fullName>
    </submittedName>
</protein>
<reference evidence="1" key="1">
    <citation type="journal article" date="2012" name="Nature">
        <title>The oyster genome reveals stress adaptation and complexity of shell formation.</title>
        <authorList>
            <person name="Zhang G."/>
            <person name="Fang X."/>
            <person name="Guo X."/>
            <person name="Li L."/>
            <person name="Luo R."/>
            <person name="Xu F."/>
            <person name="Yang P."/>
            <person name="Zhang L."/>
            <person name="Wang X."/>
            <person name="Qi H."/>
            <person name="Xiong Z."/>
            <person name="Que H."/>
            <person name="Xie Y."/>
            <person name="Holland P.W."/>
            <person name="Paps J."/>
            <person name="Zhu Y."/>
            <person name="Wu F."/>
            <person name="Chen Y."/>
            <person name="Wang J."/>
            <person name="Peng C."/>
            <person name="Meng J."/>
            <person name="Yang L."/>
            <person name="Liu J."/>
            <person name="Wen B."/>
            <person name="Zhang N."/>
            <person name="Huang Z."/>
            <person name="Zhu Q."/>
            <person name="Feng Y."/>
            <person name="Mount A."/>
            <person name="Hedgecock D."/>
            <person name="Xu Z."/>
            <person name="Liu Y."/>
            <person name="Domazet-Loso T."/>
            <person name="Du Y."/>
            <person name="Sun X."/>
            <person name="Zhang S."/>
            <person name="Liu B."/>
            <person name="Cheng P."/>
            <person name="Jiang X."/>
            <person name="Li J."/>
            <person name="Fan D."/>
            <person name="Wang W."/>
            <person name="Fu W."/>
            <person name="Wang T."/>
            <person name="Wang B."/>
            <person name="Zhang J."/>
            <person name="Peng Z."/>
            <person name="Li Y."/>
            <person name="Li N."/>
            <person name="Wang J."/>
            <person name="Chen M."/>
            <person name="He Y."/>
            <person name="Tan F."/>
            <person name="Song X."/>
            <person name="Zheng Q."/>
            <person name="Huang R."/>
            <person name="Yang H."/>
            <person name="Du X."/>
            <person name="Chen L."/>
            <person name="Yang M."/>
            <person name="Gaffney P.M."/>
            <person name="Wang S."/>
            <person name="Luo L."/>
            <person name="She Z."/>
            <person name="Ming Y."/>
            <person name="Huang W."/>
            <person name="Zhang S."/>
            <person name="Huang B."/>
            <person name="Zhang Y."/>
            <person name="Qu T."/>
            <person name="Ni P."/>
            <person name="Miao G."/>
            <person name="Wang J."/>
            <person name="Wang Q."/>
            <person name="Steinberg C.E."/>
            <person name="Wang H."/>
            <person name="Li N."/>
            <person name="Qian L."/>
            <person name="Zhang G."/>
            <person name="Li Y."/>
            <person name="Yang H."/>
            <person name="Liu X."/>
            <person name="Wang J."/>
            <person name="Yin Y."/>
            <person name="Wang J."/>
        </authorList>
    </citation>
    <scope>NUCLEOTIDE SEQUENCE [LARGE SCALE GENOMIC DNA]</scope>
    <source>
        <strain evidence="1">05x7-T-G4-1.051#20</strain>
    </source>
</reference>
<evidence type="ECO:0000313" key="1">
    <source>
        <dbReference type="EMBL" id="EKC41281.1"/>
    </source>
</evidence>
<organism evidence="1">
    <name type="scientific">Magallana gigas</name>
    <name type="common">Pacific oyster</name>
    <name type="synonym">Crassostrea gigas</name>
    <dbReference type="NCBI Taxonomy" id="29159"/>
    <lineage>
        <taxon>Eukaryota</taxon>
        <taxon>Metazoa</taxon>
        <taxon>Spiralia</taxon>
        <taxon>Lophotrochozoa</taxon>
        <taxon>Mollusca</taxon>
        <taxon>Bivalvia</taxon>
        <taxon>Autobranchia</taxon>
        <taxon>Pteriomorphia</taxon>
        <taxon>Ostreida</taxon>
        <taxon>Ostreoidea</taxon>
        <taxon>Ostreidae</taxon>
        <taxon>Magallana</taxon>
    </lineage>
</organism>
<dbReference type="AlphaFoldDB" id="K1S1W1"/>
<dbReference type="EMBL" id="JH818934">
    <property type="protein sequence ID" value="EKC41281.1"/>
    <property type="molecule type" value="Genomic_DNA"/>
</dbReference>
<accession>K1S1W1</accession>
<name>K1S1W1_MAGGI</name>
<proteinExistence type="predicted"/>